<evidence type="ECO:0000313" key="2">
    <source>
        <dbReference type="EMBL" id="OTW50835.1"/>
    </source>
</evidence>
<dbReference type="AlphaFoldDB" id="A0A242WBX4"/>
<name>A0A242WBX4_BACTU</name>
<keyword evidence="1" id="KW-1133">Transmembrane helix</keyword>
<comment type="caution">
    <text evidence="2">The sequence shown here is derived from an EMBL/GenBank/DDBJ whole genome shotgun (WGS) entry which is preliminary data.</text>
</comment>
<sequence>MWTPFGFILALLVYILLIIIVKIMDKKSVKRSTKIILFITMYLIFKFSMIYNTENHYNYGSSSEYFIKDAIMYQK</sequence>
<reference evidence="2 3" key="1">
    <citation type="submission" date="2016-10" db="EMBL/GenBank/DDBJ databases">
        <title>Comparative genomics of Bacillus thuringiensis reveals a path to pathogens against multiple invertebrate hosts.</title>
        <authorList>
            <person name="Zheng J."/>
            <person name="Gao Q."/>
            <person name="Liu H."/>
            <person name="Peng D."/>
            <person name="Ruan L."/>
            <person name="Sun M."/>
        </authorList>
    </citation>
    <scope>NUCLEOTIDE SEQUENCE [LARGE SCALE GENOMIC DNA]</scope>
    <source>
        <strain evidence="2">BGSC 4AC1</strain>
    </source>
</reference>
<accession>A0A242WBX4</accession>
<dbReference type="RefSeq" id="WP_000269856.1">
    <property type="nucleotide sequence ID" value="NZ_NFCF01000063.1"/>
</dbReference>
<protein>
    <submittedName>
        <fullName evidence="2">Uncharacterized protein</fullName>
    </submittedName>
</protein>
<evidence type="ECO:0000313" key="3">
    <source>
        <dbReference type="Proteomes" id="UP000195152"/>
    </source>
</evidence>
<feature type="transmembrane region" description="Helical" evidence="1">
    <location>
        <begin position="35"/>
        <end position="53"/>
    </location>
</feature>
<organism evidence="2 3">
    <name type="scientific">Bacillus thuringiensis serovar mexicanensis</name>
    <dbReference type="NCBI Taxonomy" id="180868"/>
    <lineage>
        <taxon>Bacteria</taxon>
        <taxon>Bacillati</taxon>
        <taxon>Bacillota</taxon>
        <taxon>Bacilli</taxon>
        <taxon>Bacillales</taxon>
        <taxon>Bacillaceae</taxon>
        <taxon>Bacillus</taxon>
        <taxon>Bacillus cereus group</taxon>
    </lineage>
</organism>
<proteinExistence type="predicted"/>
<evidence type="ECO:0000256" key="1">
    <source>
        <dbReference type="SAM" id="Phobius"/>
    </source>
</evidence>
<dbReference type="EMBL" id="NFCF01000063">
    <property type="protein sequence ID" value="OTW50835.1"/>
    <property type="molecule type" value="Genomic_DNA"/>
</dbReference>
<feature type="transmembrane region" description="Helical" evidence="1">
    <location>
        <begin position="6"/>
        <end position="23"/>
    </location>
</feature>
<dbReference type="Proteomes" id="UP000195152">
    <property type="component" value="Unassembled WGS sequence"/>
</dbReference>
<keyword evidence="1" id="KW-0812">Transmembrane</keyword>
<keyword evidence="1" id="KW-0472">Membrane</keyword>
<gene>
    <name evidence="2" type="ORF">BK699_09830</name>
</gene>